<keyword evidence="1 2" id="KW-0998">Cell outer membrane</keyword>
<evidence type="ECO:0000313" key="5">
    <source>
        <dbReference type="Proteomes" id="UP000610558"/>
    </source>
</evidence>
<sequence length="806" mass="91123" precursor="true">MLAFRFTPSVLLSCLIGLGISSPAFSQQNSTETDAPQSCNALNAGDIKVNYSALIPYYQHWFWVPDHVIKKQSDCSYSPGCRGSFVEPRRDWEGADLDPSIAPLEVSAQNIESLNESASMSGDVELRKGNLRLDAGYARYNRSNGQISLRDNVVLSQPGFILRGQSAELDTQNALGEMTQAEILSFETGARGTAGRIARPSYGEFLLEEASYTQCTPDNETWSLHAGNIKLDYETGRGVARDTTIKIHNIPVFYSPYLNFPIDDRRATGFLFPSLGLSDNRLDISLPYYFNLAPNYDLTLAPRYIETHGEALETRFRHLSRYAEWDLQTSYLPSDQQTNDNRWLVGLEENGHFDQRWSSSVDFNKVSDPDYFLDLGLSSVSVKRSTHLNQQASLQYFSENWRGLLEVQQYQTIAAVEDPYQKLPQLSLFYQSPTRNFQLEPELELEYSRFDHRDSYGKGGTKLTGQRLYSSIGASLPMRWRWGFIETGLRNRHVVYDLDDADLAGVDASPSTNSPQLTIDSGLFFERQLELGDQLFSQTLEPRLFYRYSEYQDQSQQPDFDSAALTFNFQQLFRDSRFTGHDRLDDANQLTAGLTSRFIDLDRGQEFLSVSLGQIFYFDDGRVQLPGDPIRKGSNSDVAGQVRLEANNNHSVSADILVDARHMDTNQSSISYHHNRDDGSLFNLGYTFRRAGNQFGGLDQDIKQLDGSLSYPINNQWKLFARSQYDLEEKRTMENLIGAEYQNCCWLTRVVFQQALEPDDNTGSNTNATTLNNAILVEFQLKGLGGLGTAVSNVLKESIFGYQTNE</sequence>
<dbReference type="GO" id="GO:0015920">
    <property type="term" value="P:lipopolysaccharide transport"/>
    <property type="evidence" value="ECO:0007669"/>
    <property type="project" value="InterPro"/>
</dbReference>
<evidence type="ECO:0000256" key="1">
    <source>
        <dbReference type="ARBA" id="ARBA00023237"/>
    </source>
</evidence>
<proteinExistence type="inferred from homology"/>
<dbReference type="PANTHER" id="PTHR30189:SF1">
    <property type="entry name" value="LPS-ASSEMBLY PROTEIN LPTD"/>
    <property type="match status" value="1"/>
</dbReference>
<dbReference type="RefSeq" id="WP_190763684.1">
    <property type="nucleotide sequence ID" value="NZ_JACXLD010000003.1"/>
</dbReference>
<dbReference type="AlphaFoldDB" id="A0A927C238"/>
<keyword evidence="2" id="KW-0472">Membrane</keyword>
<dbReference type="GO" id="GO:0009279">
    <property type="term" value="C:cell outer membrane"/>
    <property type="evidence" value="ECO:0007669"/>
    <property type="project" value="UniProtKB-SubCell"/>
</dbReference>
<comment type="function">
    <text evidence="2">Together with LptE, is involved in the assembly of lipopolysaccharide (LPS) at the surface of the outer membrane.</text>
</comment>
<comment type="subcellular location">
    <subcellularLocation>
        <location evidence="2">Cell outer membrane</location>
    </subcellularLocation>
</comment>
<dbReference type="PANTHER" id="PTHR30189">
    <property type="entry name" value="LPS-ASSEMBLY PROTEIN"/>
    <property type="match status" value="1"/>
</dbReference>
<keyword evidence="5" id="KW-1185">Reference proteome</keyword>
<feature type="domain" description="LptD C-terminal" evidence="3">
    <location>
        <begin position="341"/>
        <end position="717"/>
    </location>
</feature>
<dbReference type="GO" id="GO:0043165">
    <property type="term" value="P:Gram-negative-bacterium-type cell outer membrane assembly"/>
    <property type="evidence" value="ECO:0007669"/>
    <property type="project" value="UniProtKB-UniRule"/>
</dbReference>
<organism evidence="4 5">
    <name type="scientific">Spongiibacter pelagi</name>
    <dbReference type="NCBI Taxonomy" id="2760804"/>
    <lineage>
        <taxon>Bacteria</taxon>
        <taxon>Pseudomonadati</taxon>
        <taxon>Pseudomonadota</taxon>
        <taxon>Gammaproteobacteria</taxon>
        <taxon>Cellvibrionales</taxon>
        <taxon>Spongiibacteraceae</taxon>
        <taxon>Spongiibacter</taxon>
    </lineage>
</organism>
<dbReference type="EMBL" id="JACXLD010000003">
    <property type="protein sequence ID" value="MBD2858622.1"/>
    <property type="molecule type" value="Genomic_DNA"/>
</dbReference>
<keyword evidence="2" id="KW-0732">Signal</keyword>
<evidence type="ECO:0000313" key="4">
    <source>
        <dbReference type="EMBL" id="MBD2858622.1"/>
    </source>
</evidence>
<comment type="caution">
    <text evidence="4">The sequence shown here is derived from an EMBL/GenBank/DDBJ whole genome shotgun (WGS) entry which is preliminary data.</text>
</comment>
<evidence type="ECO:0000256" key="2">
    <source>
        <dbReference type="HAMAP-Rule" id="MF_01411"/>
    </source>
</evidence>
<protein>
    <recommendedName>
        <fullName evidence="2">LPS-assembly protein LptD</fullName>
    </recommendedName>
</protein>
<dbReference type="HAMAP" id="MF_01411">
    <property type="entry name" value="LPS_assembly_LptD"/>
    <property type="match status" value="1"/>
</dbReference>
<feature type="chain" id="PRO_5038181187" description="LPS-assembly protein LptD" evidence="2">
    <location>
        <begin position="27"/>
        <end position="806"/>
    </location>
</feature>
<dbReference type="InterPro" id="IPR050218">
    <property type="entry name" value="LptD"/>
</dbReference>
<gene>
    <name evidence="2" type="primary">lptD</name>
    <name evidence="4" type="ORF">IB286_06325</name>
</gene>
<accession>A0A927C238</accession>
<comment type="subunit">
    <text evidence="2">Component of the lipopolysaccharide transport and assembly complex. Interacts with LptE and LptA.</text>
</comment>
<name>A0A927C238_9GAMM</name>
<comment type="similarity">
    <text evidence="2">Belongs to the LptD family.</text>
</comment>
<dbReference type="InterPro" id="IPR020889">
    <property type="entry name" value="LipoPS_assembly_LptD"/>
</dbReference>
<comment type="caution">
    <text evidence="2">Lacks conserved residue(s) required for the propagation of feature annotation.</text>
</comment>
<reference evidence="4" key="1">
    <citation type="submission" date="2020-09" db="EMBL/GenBank/DDBJ databases">
        <authorList>
            <person name="Yoon J.-W."/>
        </authorList>
    </citation>
    <scope>NUCLEOTIDE SEQUENCE</scope>
    <source>
        <strain evidence="4">KMU-158</strain>
    </source>
</reference>
<dbReference type="InterPro" id="IPR007543">
    <property type="entry name" value="LptD_C"/>
</dbReference>
<dbReference type="Pfam" id="PF04453">
    <property type="entry name" value="LptD"/>
    <property type="match status" value="1"/>
</dbReference>
<evidence type="ECO:0000259" key="3">
    <source>
        <dbReference type="Pfam" id="PF04453"/>
    </source>
</evidence>
<dbReference type="GO" id="GO:1990351">
    <property type="term" value="C:transporter complex"/>
    <property type="evidence" value="ECO:0007669"/>
    <property type="project" value="TreeGrafter"/>
</dbReference>
<feature type="signal peptide" evidence="2">
    <location>
        <begin position="1"/>
        <end position="26"/>
    </location>
</feature>
<dbReference type="Proteomes" id="UP000610558">
    <property type="component" value="Unassembled WGS sequence"/>
</dbReference>